<dbReference type="GeneID" id="98181035"/>
<comment type="caution">
    <text evidence="1">The sequence shown here is derived from an EMBL/GenBank/DDBJ whole genome shotgun (WGS) entry which is preliminary data.</text>
</comment>
<dbReference type="CDD" id="cd04301">
    <property type="entry name" value="NAT_SF"/>
    <property type="match status" value="1"/>
</dbReference>
<proteinExistence type="predicted"/>
<gene>
    <name evidence="1" type="ORF">MFIFM68171_10293</name>
</gene>
<protein>
    <recommendedName>
        <fullName evidence="3">N-acetyltransferase domain-containing protein</fullName>
    </recommendedName>
</protein>
<dbReference type="EMBL" id="BAAFSV010000006">
    <property type="protein sequence ID" value="GAB1320083.1"/>
    <property type="molecule type" value="Genomic_DNA"/>
</dbReference>
<dbReference type="RefSeq" id="XP_070921813.1">
    <property type="nucleotide sequence ID" value="XM_071065712.1"/>
</dbReference>
<evidence type="ECO:0000313" key="2">
    <source>
        <dbReference type="Proteomes" id="UP001628179"/>
    </source>
</evidence>
<dbReference type="InterPro" id="IPR016181">
    <property type="entry name" value="Acyl_CoA_acyltransferase"/>
</dbReference>
<reference evidence="1 2" key="1">
    <citation type="submission" date="2024-09" db="EMBL/GenBank/DDBJ databases">
        <title>Itraconazole resistance in Madurella fahalii resulting from another homologue of gene encoding cytochrome P450 14-alpha sterol demethylase (CYP51).</title>
        <authorList>
            <person name="Yoshioka I."/>
            <person name="Fahal A.H."/>
            <person name="Kaneko S."/>
            <person name="Yaguchi T."/>
        </authorList>
    </citation>
    <scope>NUCLEOTIDE SEQUENCE [LARGE SCALE GENOMIC DNA]</scope>
    <source>
        <strain evidence="1 2">IFM 68171</strain>
    </source>
</reference>
<sequence>MPPGEKFAPGSGIAGRYSPDLITRRVPCPDRNYPGSPPPSLPSINISDVALRVPDSTSPKAKLEADIRNAIALQPRLRKTSDNKWYTLLRDDDGTLAHPSYLEPFISAWMDGVSRNIRASLSCGNGVEHWKCDVDTNTGLLLPPIDYPDTIVDHSQVETELDWRRQNWTSTLLMRRRMDMRRNPRFNSRFNSRPEPHIYTGKYEPQQDPLLTDPKWFVQVIEPKYEKPEFNYYVPRIPCFLRPAGKYDMEAVCLIYNQEVQFGLQTLDSRLLTVEDFERILSTTESLGMPFVVAVRGSAKDLGMTRGNIVYSPYRQIPTDDSDRQNQRRGEILGFAFLSVWEPGLAGSGTGSSRATARINLFVHHEHRRKKIGFSLLDMLLTTVSDRFSSQSGYDFVDPDNNPVYKSPKHHERKYFRLYLSYMVRHKHLAGGNKNLEHVQKFYDDDLIWARKLLEDSFNFTEKVRLEAVHRTPKCRKGPACWLDAVVFEHTCQFDPRILGDY</sequence>
<organism evidence="1 2">
    <name type="scientific">Madurella fahalii</name>
    <dbReference type="NCBI Taxonomy" id="1157608"/>
    <lineage>
        <taxon>Eukaryota</taxon>
        <taxon>Fungi</taxon>
        <taxon>Dikarya</taxon>
        <taxon>Ascomycota</taxon>
        <taxon>Pezizomycotina</taxon>
        <taxon>Sordariomycetes</taxon>
        <taxon>Sordariomycetidae</taxon>
        <taxon>Sordariales</taxon>
        <taxon>Sordariales incertae sedis</taxon>
        <taxon>Madurella</taxon>
    </lineage>
</organism>
<accession>A0ABQ0GQR2</accession>
<keyword evidence="2" id="KW-1185">Reference proteome</keyword>
<dbReference type="Gene3D" id="3.40.630.30">
    <property type="match status" value="1"/>
</dbReference>
<name>A0ABQ0GQR2_9PEZI</name>
<evidence type="ECO:0000313" key="1">
    <source>
        <dbReference type="EMBL" id="GAB1320083.1"/>
    </source>
</evidence>
<dbReference type="SUPFAM" id="SSF55729">
    <property type="entry name" value="Acyl-CoA N-acyltransferases (Nat)"/>
    <property type="match status" value="1"/>
</dbReference>
<evidence type="ECO:0008006" key="3">
    <source>
        <dbReference type="Google" id="ProtNLM"/>
    </source>
</evidence>
<dbReference type="Proteomes" id="UP001628179">
    <property type="component" value="Unassembled WGS sequence"/>
</dbReference>